<evidence type="ECO:0000256" key="2">
    <source>
        <dbReference type="ARBA" id="ARBA00022692"/>
    </source>
</evidence>
<dbReference type="Proteomes" id="UP000234275">
    <property type="component" value="Unassembled WGS sequence"/>
</dbReference>
<organism evidence="8 9">
    <name type="scientific">Aspergillus steynii IBT 23096</name>
    <dbReference type="NCBI Taxonomy" id="1392250"/>
    <lineage>
        <taxon>Eukaryota</taxon>
        <taxon>Fungi</taxon>
        <taxon>Dikarya</taxon>
        <taxon>Ascomycota</taxon>
        <taxon>Pezizomycotina</taxon>
        <taxon>Eurotiomycetes</taxon>
        <taxon>Eurotiomycetidae</taxon>
        <taxon>Eurotiales</taxon>
        <taxon>Aspergillaceae</taxon>
        <taxon>Aspergillus</taxon>
        <taxon>Aspergillus subgen. Circumdati</taxon>
    </lineage>
</organism>
<feature type="transmembrane region" description="Helical" evidence="6">
    <location>
        <begin position="104"/>
        <end position="126"/>
    </location>
</feature>
<comment type="subcellular location">
    <subcellularLocation>
        <location evidence="1">Membrane</location>
        <topology evidence="1">Multi-pass membrane protein</topology>
    </subcellularLocation>
</comment>
<reference evidence="8 9" key="1">
    <citation type="submission" date="2016-12" db="EMBL/GenBank/DDBJ databases">
        <title>The genomes of Aspergillus section Nigri reveals drivers in fungal speciation.</title>
        <authorList>
            <consortium name="DOE Joint Genome Institute"/>
            <person name="Vesth T.C."/>
            <person name="Nybo J."/>
            <person name="Theobald S."/>
            <person name="Brandl J."/>
            <person name="Frisvad J.C."/>
            <person name="Nielsen K.F."/>
            <person name="Lyhne E.K."/>
            <person name="Kogle M.E."/>
            <person name="Kuo A."/>
            <person name="Riley R."/>
            <person name="Clum A."/>
            <person name="Nolan M."/>
            <person name="Lipzen A."/>
            <person name="Salamov A."/>
            <person name="Henrissat B."/>
            <person name="Wiebenga A."/>
            <person name="De Vries R.P."/>
            <person name="Grigoriev I.V."/>
            <person name="Mortensen U.H."/>
            <person name="Andersen M.R."/>
            <person name="Baker S.E."/>
        </authorList>
    </citation>
    <scope>NUCLEOTIDE SEQUENCE [LARGE SCALE GENOMIC DNA]</scope>
    <source>
        <strain evidence="8 9">IBT 23096</strain>
    </source>
</reference>
<dbReference type="VEuPathDB" id="FungiDB:P170DRAFT_415618"/>
<feature type="transmembrane region" description="Helical" evidence="6">
    <location>
        <begin position="138"/>
        <end position="159"/>
    </location>
</feature>
<dbReference type="InterPro" id="IPR052337">
    <property type="entry name" value="SAT4-like"/>
</dbReference>
<evidence type="ECO:0000313" key="8">
    <source>
        <dbReference type="EMBL" id="PLB44847.1"/>
    </source>
</evidence>
<feature type="transmembrane region" description="Helical" evidence="6">
    <location>
        <begin position="188"/>
        <end position="208"/>
    </location>
</feature>
<dbReference type="OrthoDB" id="4682787at2759"/>
<feature type="domain" description="Rhodopsin" evidence="7">
    <location>
        <begin position="45"/>
        <end position="283"/>
    </location>
</feature>
<evidence type="ECO:0000256" key="3">
    <source>
        <dbReference type="ARBA" id="ARBA00022989"/>
    </source>
</evidence>
<feature type="transmembrane region" description="Helical" evidence="6">
    <location>
        <begin position="220"/>
        <end position="241"/>
    </location>
</feature>
<gene>
    <name evidence="8" type="ORF">P170DRAFT_415618</name>
</gene>
<dbReference type="AlphaFoldDB" id="A0A2I2FW62"/>
<comment type="similarity">
    <text evidence="5">Belongs to the SAT4 family.</text>
</comment>
<dbReference type="RefSeq" id="XP_024700149.1">
    <property type="nucleotide sequence ID" value="XM_024847070.1"/>
</dbReference>
<keyword evidence="4 6" id="KW-0472">Membrane</keyword>
<sequence>MDSRGNGTNATHPFPKPVSTVNYGPELLVTVWVVTGLSIVAVVLRSVSNYKFGNFQLSDLVTLFGLVLLLIAAAISNVAVDFGYGLAAGSQAPSHESNALKYSAIGQAIVVLAATAGRIGFILYLIELLAARTLHRMVLWLLIPFQVLVNVFSVFLLFFQCSVHVGELFHPGQQSHCESLDIQIKYGYFQGAFNSACDFLLAVFPVYMFWRFNWTVRVKLVLVSLLSLGIVAMAASLVKTIEYPTIMLSRNPRTNRVTLLRWMFIEAGAVLITASIPCLRPLVVYLFKRFIKRAPFRQHSRIDNTASTHSMGLNADTSTSQLNHDWKARWITPYMQHGLVGEDGLERHILANITTHIFAGDREFLDRHTGGGIVKKVEVTVVADEIPLTEGNGL</sequence>
<feature type="transmembrane region" description="Helical" evidence="6">
    <location>
        <begin position="60"/>
        <end position="84"/>
    </location>
</feature>
<proteinExistence type="inferred from homology"/>
<evidence type="ECO:0000259" key="7">
    <source>
        <dbReference type="Pfam" id="PF20684"/>
    </source>
</evidence>
<dbReference type="Pfam" id="PF20684">
    <property type="entry name" value="Fung_rhodopsin"/>
    <property type="match status" value="1"/>
</dbReference>
<evidence type="ECO:0000256" key="1">
    <source>
        <dbReference type="ARBA" id="ARBA00004141"/>
    </source>
</evidence>
<evidence type="ECO:0000256" key="5">
    <source>
        <dbReference type="ARBA" id="ARBA00038359"/>
    </source>
</evidence>
<evidence type="ECO:0000256" key="6">
    <source>
        <dbReference type="SAM" id="Phobius"/>
    </source>
</evidence>
<evidence type="ECO:0000256" key="4">
    <source>
        <dbReference type="ARBA" id="ARBA00023136"/>
    </source>
</evidence>
<dbReference type="GO" id="GO:0016020">
    <property type="term" value="C:membrane"/>
    <property type="evidence" value="ECO:0007669"/>
    <property type="project" value="UniProtKB-SubCell"/>
</dbReference>
<dbReference type="GeneID" id="36554769"/>
<evidence type="ECO:0000313" key="9">
    <source>
        <dbReference type="Proteomes" id="UP000234275"/>
    </source>
</evidence>
<dbReference type="STRING" id="1392250.A0A2I2FW62"/>
<name>A0A2I2FW62_9EURO</name>
<keyword evidence="9" id="KW-1185">Reference proteome</keyword>
<keyword evidence="3 6" id="KW-1133">Transmembrane helix</keyword>
<dbReference type="InterPro" id="IPR049326">
    <property type="entry name" value="Rhodopsin_dom_fungi"/>
</dbReference>
<protein>
    <recommendedName>
        <fullName evidence="7">Rhodopsin domain-containing protein</fullName>
    </recommendedName>
</protein>
<dbReference type="EMBL" id="MSFO01000008">
    <property type="protein sequence ID" value="PLB44847.1"/>
    <property type="molecule type" value="Genomic_DNA"/>
</dbReference>
<dbReference type="PANTHER" id="PTHR33048:SF155">
    <property type="entry name" value="INTEGRAL MEMBRANE PROTEIN"/>
    <property type="match status" value="1"/>
</dbReference>
<comment type="caution">
    <text evidence="8">The sequence shown here is derived from an EMBL/GenBank/DDBJ whole genome shotgun (WGS) entry which is preliminary data.</text>
</comment>
<keyword evidence="2 6" id="KW-0812">Transmembrane</keyword>
<accession>A0A2I2FW62</accession>
<dbReference type="PANTHER" id="PTHR33048">
    <property type="entry name" value="PTH11-LIKE INTEGRAL MEMBRANE PROTEIN (AFU_ORTHOLOGUE AFUA_5G11245)"/>
    <property type="match status" value="1"/>
</dbReference>
<feature type="transmembrane region" description="Helical" evidence="6">
    <location>
        <begin position="261"/>
        <end position="287"/>
    </location>
</feature>
<feature type="transmembrane region" description="Helical" evidence="6">
    <location>
        <begin position="27"/>
        <end position="48"/>
    </location>
</feature>